<name>A0ABR9WKE7_9BACT</name>
<dbReference type="Proteomes" id="UP000634134">
    <property type="component" value="Unassembled WGS sequence"/>
</dbReference>
<protein>
    <recommendedName>
        <fullName evidence="4">J domain-containing protein</fullName>
    </recommendedName>
</protein>
<evidence type="ECO:0000313" key="2">
    <source>
        <dbReference type="EMBL" id="MBE9464629.1"/>
    </source>
</evidence>
<evidence type="ECO:0008006" key="4">
    <source>
        <dbReference type="Google" id="ProtNLM"/>
    </source>
</evidence>
<feature type="coiled-coil region" evidence="1">
    <location>
        <begin position="265"/>
        <end position="295"/>
    </location>
</feature>
<comment type="caution">
    <text evidence="2">The sequence shown here is derived from an EMBL/GenBank/DDBJ whole genome shotgun (WGS) entry which is preliminary data.</text>
</comment>
<reference evidence="3" key="1">
    <citation type="submission" date="2023-07" db="EMBL/GenBank/DDBJ databases">
        <title>Dyadobacter sp. nov 'subterranea' isolated from contaminted grondwater.</title>
        <authorList>
            <person name="Szabo I."/>
            <person name="Al-Omari J."/>
            <person name="Szerdahelyi S.G."/>
            <person name="Rado J."/>
        </authorList>
    </citation>
    <scope>NUCLEOTIDE SEQUENCE [LARGE SCALE GENOMIC DNA]</scope>
    <source>
        <strain evidence="3">UP-52</strain>
    </source>
</reference>
<accession>A0ABR9WKE7</accession>
<dbReference type="RefSeq" id="WP_194122675.1">
    <property type="nucleotide sequence ID" value="NZ_JACYGY010000001.1"/>
</dbReference>
<evidence type="ECO:0000313" key="3">
    <source>
        <dbReference type="Proteomes" id="UP000634134"/>
    </source>
</evidence>
<sequence length="362" mass="43154">MQRSSVLRIGQPKTVWNKRQKEFNQLSEKIEQLDKLIPELRTTYHLLIDRVQREYNPIVLEYQSFRVELVKLMDRTYEKDLYRKAYLTKLAYLISEISFDLIVNYKFEELIPLFNKYSEVDFEAALNELKRADSQLIDSKLLAEENEITEEETYPEHFHELSEEEQIRIKEELRAEKAKAFAEQAKEARQLLTKQKTTKSVRTVYMDLVKAFHPDRETDEAEKIRKTEIMQRVTQTYQENNLLELLKLQIEFERIDQDHLENLGKEQLTYYNLVLKEQVEELEKEKEEIQQQISYLCGINPQHANSMTTVVVKFNTNINEVKAEIKEIKLTLKKWQVPSVLKAFLKTYEIPNTAVFDDEDDD</sequence>
<evidence type="ECO:0000256" key="1">
    <source>
        <dbReference type="SAM" id="Coils"/>
    </source>
</evidence>
<dbReference type="InterPro" id="IPR036869">
    <property type="entry name" value="J_dom_sf"/>
</dbReference>
<keyword evidence="1" id="KW-0175">Coiled coil</keyword>
<dbReference type="SUPFAM" id="SSF46565">
    <property type="entry name" value="Chaperone J-domain"/>
    <property type="match status" value="1"/>
</dbReference>
<keyword evidence="3" id="KW-1185">Reference proteome</keyword>
<proteinExistence type="predicted"/>
<dbReference type="EMBL" id="JACYGY010000001">
    <property type="protein sequence ID" value="MBE9464629.1"/>
    <property type="molecule type" value="Genomic_DNA"/>
</dbReference>
<gene>
    <name evidence="2" type="ORF">IEE83_22320</name>
</gene>
<organism evidence="2 3">
    <name type="scientific">Dyadobacter subterraneus</name>
    <dbReference type="NCBI Taxonomy" id="2773304"/>
    <lineage>
        <taxon>Bacteria</taxon>
        <taxon>Pseudomonadati</taxon>
        <taxon>Bacteroidota</taxon>
        <taxon>Cytophagia</taxon>
        <taxon>Cytophagales</taxon>
        <taxon>Spirosomataceae</taxon>
        <taxon>Dyadobacter</taxon>
    </lineage>
</organism>